<evidence type="ECO:0000256" key="5">
    <source>
        <dbReference type="ARBA" id="ARBA00022501"/>
    </source>
</evidence>
<dbReference type="InterPro" id="IPR036282">
    <property type="entry name" value="Glutathione-S-Trfase_C_sf"/>
</dbReference>
<comment type="caution">
    <text evidence="20">The sequence shown here is derived from an EMBL/GenBank/DDBJ whole genome shotgun (WGS) entry which is preliminary data.</text>
</comment>
<dbReference type="GO" id="GO:0006633">
    <property type="term" value="P:fatty acid biosynthetic process"/>
    <property type="evidence" value="ECO:0007669"/>
    <property type="project" value="UniProtKB-KW"/>
</dbReference>
<accession>A0AAW2YNL7</accession>
<dbReference type="GO" id="GO:0012505">
    <property type="term" value="C:endomembrane system"/>
    <property type="evidence" value="ECO:0007669"/>
    <property type="project" value="UniProtKB-SubCell"/>
</dbReference>
<evidence type="ECO:0000256" key="16">
    <source>
        <dbReference type="ARBA" id="ARBA00023931"/>
    </source>
</evidence>
<evidence type="ECO:0000313" key="20">
    <source>
        <dbReference type="EMBL" id="KAL0478644.1"/>
    </source>
</evidence>
<evidence type="ECO:0000256" key="11">
    <source>
        <dbReference type="ARBA" id="ARBA00023098"/>
    </source>
</evidence>
<comment type="subcellular location">
    <subcellularLocation>
        <location evidence="18">Endomembrane system</location>
        <topology evidence="18">Single-pass membrane protein</topology>
    </subcellularLocation>
</comment>
<comment type="catalytic activity">
    <reaction evidence="16">
        <text>prostaglandin H2 = prostaglandin E2</text>
        <dbReference type="Rhea" id="RHEA:12893"/>
        <dbReference type="ChEBI" id="CHEBI:57405"/>
        <dbReference type="ChEBI" id="CHEBI:606564"/>
        <dbReference type="EC" id="5.3.99.3"/>
    </reaction>
    <physiologicalReaction direction="left-to-right" evidence="16">
        <dbReference type="Rhea" id="RHEA:12894"/>
    </physiologicalReaction>
</comment>
<evidence type="ECO:0000256" key="13">
    <source>
        <dbReference type="ARBA" id="ARBA00023160"/>
    </source>
</evidence>
<dbReference type="InterPro" id="IPR011767">
    <property type="entry name" value="GLR_AS"/>
</dbReference>
<evidence type="ECO:0000259" key="19">
    <source>
        <dbReference type="PROSITE" id="PS50404"/>
    </source>
</evidence>
<comment type="similarity">
    <text evidence="2">Belongs to the GST superfamily.</text>
</comment>
<evidence type="ECO:0000256" key="15">
    <source>
        <dbReference type="ARBA" id="ARBA00023930"/>
    </source>
</evidence>
<organism evidence="20 21">
    <name type="scientific">Acrasis kona</name>
    <dbReference type="NCBI Taxonomy" id="1008807"/>
    <lineage>
        <taxon>Eukaryota</taxon>
        <taxon>Discoba</taxon>
        <taxon>Heterolobosea</taxon>
        <taxon>Tetramitia</taxon>
        <taxon>Eutetramitia</taxon>
        <taxon>Acrasidae</taxon>
        <taxon>Acrasis</taxon>
    </lineage>
</organism>
<evidence type="ECO:0000256" key="10">
    <source>
        <dbReference type="ARBA" id="ARBA00022989"/>
    </source>
</evidence>
<evidence type="ECO:0000256" key="7">
    <source>
        <dbReference type="ARBA" id="ARBA00022585"/>
    </source>
</evidence>
<evidence type="ECO:0000313" key="21">
    <source>
        <dbReference type="Proteomes" id="UP001431209"/>
    </source>
</evidence>
<evidence type="ECO:0000256" key="4">
    <source>
        <dbReference type="ARBA" id="ARBA00019474"/>
    </source>
</evidence>
<dbReference type="EC" id="5.3.99.3" evidence="3"/>
<name>A0AAW2YNL7_9EUKA</name>
<dbReference type="InterPro" id="IPR040079">
    <property type="entry name" value="Glutathione_S-Trfase"/>
</dbReference>
<dbReference type="PANTHER" id="PTHR12782:SF5">
    <property type="entry name" value="PROSTAGLANDIN E SYNTHASE 2"/>
    <property type="match status" value="1"/>
</dbReference>
<dbReference type="Pfam" id="PF13417">
    <property type="entry name" value="GST_N_3"/>
    <property type="match status" value="1"/>
</dbReference>
<dbReference type="Gene3D" id="1.20.1050.10">
    <property type="match status" value="1"/>
</dbReference>
<keyword evidence="9" id="KW-0276">Fatty acid metabolism</keyword>
<dbReference type="SFLD" id="SFLDG01182">
    <property type="entry name" value="Prostaglandin_E_synthase_like"/>
    <property type="match status" value="1"/>
</dbReference>
<dbReference type="CDD" id="cd03197">
    <property type="entry name" value="GST_C_mPGES2"/>
    <property type="match status" value="1"/>
</dbReference>
<evidence type="ECO:0000256" key="1">
    <source>
        <dbReference type="ARBA" id="ARBA00004702"/>
    </source>
</evidence>
<dbReference type="AlphaFoldDB" id="A0AAW2YNL7"/>
<dbReference type="Gene3D" id="3.40.30.10">
    <property type="entry name" value="Glutaredoxin"/>
    <property type="match status" value="1"/>
</dbReference>
<dbReference type="SUPFAM" id="SSF52833">
    <property type="entry name" value="Thioredoxin-like"/>
    <property type="match status" value="1"/>
</dbReference>
<evidence type="ECO:0000256" key="3">
    <source>
        <dbReference type="ARBA" id="ARBA00012203"/>
    </source>
</evidence>
<evidence type="ECO:0000256" key="2">
    <source>
        <dbReference type="ARBA" id="ARBA00007409"/>
    </source>
</evidence>
<dbReference type="InterPro" id="IPR004045">
    <property type="entry name" value="Glutathione_S-Trfase_N"/>
</dbReference>
<evidence type="ECO:0000256" key="6">
    <source>
        <dbReference type="ARBA" id="ARBA00022516"/>
    </source>
</evidence>
<protein>
    <recommendedName>
        <fullName evidence="4">Prostaglandin E synthase 2</fullName>
        <ecNumber evidence="3">5.3.99.3</ecNumber>
    </recommendedName>
    <alternativeName>
        <fullName evidence="17">Microsomal prostaglandin E synthase 2</fullName>
    </alternativeName>
</protein>
<evidence type="ECO:0000256" key="9">
    <source>
        <dbReference type="ARBA" id="ARBA00022832"/>
    </source>
</evidence>
<dbReference type="PROSITE" id="PS51354">
    <property type="entry name" value="GLUTAREDOXIN_2"/>
    <property type="match status" value="1"/>
</dbReference>
<gene>
    <name evidence="20" type="ORF">AKO1_008413</name>
</gene>
<dbReference type="Proteomes" id="UP001431209">
    <property type="component" value="Unassembled WGS sequence"/>
</dbReference>
<dbReference type="SFLD" id="SFLDS00019">
    <property type="entry name" value="Glutathione_Transferase_(cytos"/>
    <property type="match status" value="1"/>
</dbReference>
<sequence length="326" mass="37255">MSMLRSVTLSRYAIRGLLERPRRIGLFIGTSILAGSAVFNQRRLFSTVHAEEGKTVLETVTSPLNTNVDTSHSDPDDERYILKENKLKSVLSGKKKEDFDITLYQYQVCPFCCKVRAFLDYNNIPYKIVEVDPLFKSEIKFSNYTKVPVVVVSGEVVVDSSVIISSLSEIIKGEDKQSPDEFKWRKWVDQKFVHTIPPNIYRTLGEAREAFEYISNKNNFTWFQKFSGKQAGSVAMWAVSKKLAKRHNITNEREAIYQCGYEWYDQIKDKQFHGGDKPDLADLAVYGVLSSVEGLQTFHDLFENVELGPWYDRTRKAVGNTSGVSK</sequence>
<comment type="pathway">
    <text evidence="1">Lipid metabolism; prostaglandin biosynthesis.</text>
</comment>
<keyword evidence="6" id="KW-0444">Lipid biosynthesis</keyword>
<dbReference type="PROSITE" id="PS50404">
    <property type="entry name" value="GST_NTER"/>
    <property type="match status" value="1"/>
</dbReference>
<evidence type="ECO:0000256" key="8">
    <source>
        <dbReference type="ARBA" id="ARBA00022692"/>
    </source>
</evidence>
<evidence type="ECO:0000256" key="17">
    <source>
        <dbReference type="ARBA" id="ARBA00031041"/>
    </source>
</evidence>
<keyword evidence="5" id="KW-0644">Prostaglandin metabolism</keyword>
<dbReference type="GO" id="GO:0050220">
    <property type="term" value="F:prostaglandin-E synthase activity"/>
    <property type="evidence" value="ECO:0007669"/>
    <property type="project" value="UniProtKB-EC"/>
</dbReference>
<comment type="catalytic activity">
    <reaction evidence="15">
        <text>prostaglandin H2 = (12S)-hydroxy-(5Z,8E,10E)-heptadecatrienoate + malonaldehyde</text>
        <dbReference type="Rhea" id="RHEA:48644"/>
        <dbReference type="ChEBI" id="CHEBI:57405"/>
        <dbReference type="ChEBI" id="CHEBI:90694"/>
        <dbReference type="ChEBI" id="CHEBI:566274"/>
    </reaction>
    <physiologicalReaction direction="left-to-right" evidence="15">
        <dbReference type="Rhea" id="RHEA:48645"/>
    </physiologicalReaction>
</comment>
<dbReference type="SUPFAM" id="SSF47616">
    <property type="entry name" value="GST C-terminal domain-like"/>
    <property type="match status" value="1"/>
</dbReference>
<dbReference type="InterPro" id="IPR034334">
    <property type="entry name" value="PGES2"/>
</dbReference>
<keyword evidence="7" id="KW-0643">Prostaglandin biosynthesis</keyword>
<dbReference type="PANTHER" id="PTHR12782">
    <property type="entry name" value="MICROSOMAL PROSTAGLANDIN E SYNTHASE-2"/>
    <property type="match status" value="1"/>
</dbReference>
<feature type="domain" description="GST N-terminal" evidence="19">
    <location>
        <begin position="99"/>
        <end position="175"/>
    </location>
</feature>
<reference evidence="20 21" key="1">
    <citation type="submission" date="2024-03" db="EMBL/GenBank/DDBJ databases">
        <title>The Acrasis kona genome and developmental transcriptomes reveal deep origins of eukaryotic multicellular pathways.</title>
        <authorList>
            <person name="Sheikh S."/>
            <person name="Fu C.-J."/>
            <person name="Brown M.W."/>
            <person name="Baldauf S.L."/>
        </authorList>
    </citation>
    <scope>NUCLEOTIDE SEQUENCE [LARGE SCALE GENOMIC DNA]</scope>
    <source>
        <strain evidence="20 21">ATCC MYA-3509</strain>
    </source>
</reference>
<evidence type="ECO:0000256" key="14">
    <source>
        <dbReference type="ARBA" id="ARBA00023235"/>
    </source>
</evidence>
<dbReference type="SFLD" id="SFLDG01203">
    <property type="entry name" value="Prostaglandin_E_synthase_like1"/>
    <property type="match status" value="1"/>
</dbReference>
<dbReference type="InterPro" id="IPR036249">
    <property type="entry name" value="Thioredoxin-like_sf"/>
</dbReference>
<dbReference type="EMBL" id="JAOPGA020000451">
    <property type="protein sequence ID" value="KAL0478644.1"/>
    <property type="molecule type" value="Genomic_DNA"/>
</dbReference>
<dbReference type="InterPro" id="IPR034335">
    <property type="entry name" value="PGES2_C"/>
</dbReference>
<dbReference type="GO" id="GO:0005739">
    <property type="term" value="C:mitochondrion"/>
    <property type="evidence" value="ECO:0007669"/>
    <property type="project" value="TreeGrafter"/>
</dbReference>
<evidence type="ECO:0000256" key="18">
    <source>
        <dbReference type="ARBA" id="ARBA00037847"/>
    </source>
</evidence>
<proteinExistence type="inferred from homology"/>
<keyword evidence="13" id="KW-0275">Fatty acid biosynthesis</keyword>
<keyword evidence="11" id="KW-0443">Lipid metabolism</keyword>
<keyword evidence="12" id="KW-0472">Membrane</keyword>
<dbReference type="PROSITE" id="PS00195">
    <property type="entry name" value="GLUTAREDOXIN_1"/>
    <property type="match status" value="1"/>
</dbReference>
<keyword evidence="8" id="KW-0812">Transmembrane</keyword>
<keyword evidence="14" id="KW-0413">Isomerase</keyword>
<keyword evidence="21" id="KW-1185">Reference proteome</keyword>
<evidence type="ECO:0000256" key="12">
    <source>
        <dbReference type="ARBA" id="ARBA00023136"/>
    </source>
</evidence>
<keyword evidence="10" id="KW-1133">Transmembrane helix</keyword>